<accession>U5NM49</accession>
<proteinExistence type="predicted"/>
<reference evidence="2 3" key="1">
    <citation type="journal article" date="2013" name="J. Virol.">
        <title>Next-Generation Sequence Analysis of the Genome of RFHVMn, the Macaque Homolog of Kaposi's Sarcoma (KS)-Associated Herpesvirus, from a KS-Like Tumor of a Pig-Tailed Macaque.</title>
        <authorList>
            <person name="Bruce A.G."/>
            <person name="Ryan J.T."/>
            <person name="Thomas M.J."/>
            <person name="Peng X."/>
            <person name="Grundhoff A."/>
            <person name="Tsai C.C."/>
            <person name="Rose T.M."/>
        </authorList>
    </citation>
    <scope>NUCLEOTIDE SEQUENCE [LARGE SCALE GENOMIC DNA]</scope>
    <source>
        <strain evidence="2">RFHVMnM78114</strain>
    </source>
</reference>
<keyword evidence="3" id="KW-1185">Reference proteome</keyword>
<dbReference type="EMBL" id="KF703446">
    <property type="protein sequence ID" value="AGY30757.1"/>
    <property type="molecule type" value="Genomic_DNA"/>
</dbReference>
<evidence type="ECO:0000313" key="3">
    <source>
        <dbReference type="Proteomes" id="UP000134372"/>
    </source>
</evidence>
<dbReference type="GeneID" id="65099342"/>
<protein>
    <submittedName>
        <fullName evidence="2">RF12</fullName>
    </submittedName>
</protein>
<feature type="compositionally biased region" description="Polar residues" evidence="1">
    <location>
        <begin position="163"/>
        <end position="172"/>
    </location>
</feature>
<dbReference type="RefSeq" id="YP_010084438.1">
    <property type="nucleotide sequence ID" value="NC_055135.1"/>
</dbReference>
<organism evidence="2 3">
    <name type="scientific">Retroperitoneal fibromatosis-associated herpesvirus</name>
    <dbReference type="NCBI Taxonomy" id="111469"/>
    <lineage>
        <taxon>Viruses</taxon>
        <taxon>Duplodnaviria</taxon>
        <taxon>Heunggongvirae</taxon>
        <taxon>Peploviricota</taxon>
        <taxon>Herviviricetes</taxon>
        <taxon>Herpesvirales</taxon>
        <taxon>Orthoherpesviridae</taxon>
        <taxon>Gammaherpesvirinae</taxon>
        <taxon>Rhadinovirus</taxon>
        <taxon>Rhadinovirus macacinegamma8</taxon>
        <taxon>Macacine gammaherpesvirus 8</taxon>
    </lineage>
</organism>
<sequence>MADGSPTTAACGGHDPEPPSDYVVPNDSPQKTLPRIVRMPTRRLCPTPYLPVPPSVRGPSPLKASPCYTMLSPLSGPRGLTDGAPAARSPAAPEVEPVQLPQHGSPSPTAQHKLPSFHYIETPRIRPLGEGSPTPPLAASATLPAGPQTSSTGDSDAERGGDRNTQSTNPLNKPQRGRRRRVKLVRRVRIRRRGSGGSSPKNGEATDSPPTS</sequence>
<dbReference type="Proteomes" id="UP000134372">
    <property type="component" value="Segment"/>
</dbReference>
<dbReference type="KEGG" id="vg:65099342"/>
<feature type="region of interest" description="Disordered" evidence="1">
    <location>
        <begin position="1"/>
        <end position="212"/>
    </location>
</feature>
<evidence type="ECO:0000313" key="2">
    <source>
        <dbReference type="EMBL" id="AGY30757.1"/>
    </source>
</evidence>
<feature type="compositionally biased region" description="Low complexity" evidence="1">
    <location>
        <begin position="137"/>
        <end position="147"/>
    </location>
</feature>
<name>U5NM49_9GAMA</name>
<evidence type="ECO:0000256" key="1">
    <source>
        <dbReference type="SAM" id="MobiDB-lite"/>
    </source>
</evidence>
<feature type="compositionally biased region" description="Basic residues" evidence="1">
    <location>
        <begin position="175"/>
        <end position="194"/>
    </location>
</feature>